<evidence type="ECO:0000256" key="7">
    <source>
        <dbReference type="RuleBase" id="RU363032"/>
    </source>
</evidence>
<feature type="transmembrane region" description="Helical" evidence="7">
    <location>
        <begin position="253"/>
        <end position="275"/>
    </location>
</feature>
<comment type="similarity">
    <text evidence="7">Belongs to the binding-protein-dependent transport system permease family.</text>
</comment>
<protein>
    <submittedName>
        <fullName evidence="10">Peptide ABC transporter permease</fullName>
    </submittedName>
</protein>
<reference evidence="10 11" key="1">
    <citation type="submission" date="2014-07" db="EMBL/GenBank/DDBJ databases">
        <title>Complete genome sequence of Corynebacterium atypicum DSM 44849: identifiction of the mycolic acid biosynthesis genes.</title>
        <authorList>
            <person name="Tippelt A."/>
            <person name="Mollmann S."/>
            <person name="Albersmeier A."/>
            <person name="Jaenicke S."/>
            <person name="Ruckert C."/>
            <person name="Tauch A."/>
        </authorList>
    </citation>
    <scope>NUCLEOTIDE SEQUENCE [LARGE SCALE GENOMIC DNA]</scope>
    <source>
        <strain evidence="10 11">R2070</strain>
    </source>
</reference>
<dbReference type="Proteomes" id="UP000028504">
    <property type="component" value="Chromosome"/>
</dbReference>
<dbReference type="InterPro" id="IPR000515">
    <property type="entry name" value="MetI-like"/>
</dbReference>
<sequence>MHSARVTGASATKRRRRGAASASTRRPSAATLLAVAVLALAAFAALFPSVLATDNPISGTDAPLAPPSSHNWLGTDAVGRDLYSRIVFGARHSLLGALLAVAVGLVVGTLVGLIAGTRGGLVDTVLMRGVDVLLSVPSLLVSLSVIILLGFGTVNAAIAVGVSSAATFARLSRSQVLSVVGSQYVEAAFGSGSSRLKVLVRHVLPNSLAPVIALAAVQFGSAILQLATLGFLGYGTPPPTPEWGLIIAEARDFIATAWWLTVIPGLAIVAVVLSANQLSRALRKVV</sequence>
<dbReference type="Gene3D" id="1.10.3720.10">
    <property type="entry name" value="MetI-like"/>
    <property type="match status" value="1"/>
</dbReference>
<feature type="transmembrane region" description="Helical" evidence="7">
    <location>
        <begin position="211"/>
        <end position="233"/>
    </location>
</feature>
<evidence type="ECO:0000313" key="11">
    <source>
        <dbReference type="Proteomes" id="UP000028504"/>
    </source>
</evidence>
<keyword evidence="2 7" id="KW-0813">Transport</keyword>
<evidence type="ECO:0000256" key="4">
    <source>
        <dbReference type="ARBA" id="ARBA00022692"/>
    </source>
</evidence>
<comment type="subcellular location">
    <subcellularLocation>
        <location evidence="1 7">Cell membrane</location>
        <topology evidence="1 7">Multi-pass membrane protein</topology>
    </subcellularLocation>
</comment>
<evidence type="ECO:0000256" key="2">
    <source>
        <dbReference type="ARBA" id="ARBA00022448"/>
    </source>
</evidence>
<organism evidence="10 11">
    <name type="scientific">Corynebacterium atypicum</name>
    <dbReference type="NCBI Taxonomy" id="191610"/>
    <lineage>
        <taxon>Bacteria</taxon>
        <taxon>Bacillati</taxon>
        <taxon>Actinomycetota</taxon>
        <taxon>Actinomycetes</taxon>
        <taxon>Mycobacteriales</taxon>
        <taxon>Corynebacteriaceae</taxon>
        <taxon>Corynebacterium</taxon>
    </lineage>
</organism>
<evidence type="ECO:0000259" key="9">
    <source>
        <dbReference type="PROSITE" id="PS50928"/>
    </source>
</evidence>
<evidence type="ECO:0000256" key="3">
    <source>
        <dbReference type="ARBA" id="ARBA00022475"/>
    </source>
</evidence>
<feature type="region of interest" description="Disordered" evidence="8">
    <location>
        <begin position="1"/>
        <end position="23"/>
    </location>
</feature>
<gene>
    <name evidence="10" type="ORF">CATYP_08265</name>
</gene>
<evidence type="ECO:0000313" key="10">
    <source>
        <dbReference type="EMBL" id="AIG64575.1"/>
    </source>
</evidence>
<dbReference type="InterPro" id="IPR050366">
    <property type="entry name" value="BP-dependent_transpt_permease"/>
</dbReference>
<dbReference type="Pfam" id="PF00528">
    <property type="entry name" value="BPD_transp_1"/>
    <property type="match status" value="1"/>
</dbReference>
<dbReference type="PANTHER" id="PTHR43386">
    <property type="entry name" value="OLIGOPEPTIDE TRANSPORT SYSTEM PERMEASE PROTEIN APPC"/>
    <property type="match status" value="1"/>
</dbReference>
<accession>A0ABM5QP11</accession>
<feature type="transmembrane region" description="Helical" evidence="7">
    <location>
        <begin position="129"/>
        <end position="148"/>
    </location>
</feature>
<dbReference type="SUPFAM" id="SSF161098">
    <property type="entry name" value="MetI-like"/>
    <property type="match status" value="1"/>
</dbReference>
<name>A0ABM5QP11_9CORY</name>
<keyword evidence="11" id="KW-1185">Reference proteome</keyword>
<feature type="transmembrane region" description="Helical" evidence="7">
    <location>
        <begin position="94"/>
        <end position="117"/>
    </location>
</feature>
<dbReference type="PANTHER" id="PTHR43386:SF1">
    <property type="entry name" value="D,D-DIPEPTIDE TRANSPORT SYSTEM PERMEASE PROTEIN DDPC-RELATED"/>
    <property type="match status" value="1"/>
</dbReference>
<evidence type="ECO:0000256" key="1">
    <source>
        <dbReference type="ARBA" id="ARBA00004651"/>
    </source>
</evidence>
<proteinExistence type="inferred from homology"/>
<keyword evidence="4 7" id="KW-0812">Transmembrane</keyword>
<feature type="domain" description="ABC transmembrane type-1" evidence="9">
    <location>
        <begin position="90"/>
        <end position="279"/>
    </location>
</feature>
<dbReference type="CDD" id="cd06261">
    <property type="entry name" value="TM_PBP2"/>
    <property type="match status" value="1"/>
</dbReference>
<dbReference type="EMBL" id="CP008944">
    <property type="protein sequence ID" value="AIG64575.1"/>
    <property type="molecule type" value="Genomic_DNA"/>
</dbReference>
<keyword evidence="5 7" id="KW-1133">Transmembrane helix</keyword>
<evidence type="ECO:0000256" key="5">
    <source>
        <dbReference type="ARBA" id="ARBA00022989"/>
    </source>
</evidence>
<keyword evidence="3" id="KW-1003">Cell membrane</keyword>
<dbReference type="InterPro" id="IPR035906">
    <property type="entry name" value="MetI-like_sf"/>
</dbReference>
<dbReference type="PROSITE" id="PS50928">
    <property type="entry name" value="ABC_TM1"/>
    <property type="match status" value="1"/>
</dbReference>
<evidence type="ECO:0000256" key="8">
    <source>
        <dbReference type="SAM" id="MobiDB-lite"/>
    </source>
</evidence>
<keyword evidence="6 7" id="KW-0472">Membrane</keyword>
<evidence type="ECO:0000256" key="6">
    <source>
        <dbReference type="ARBA" id="ARBA00023136"/>
    </source>
</evidence>